<dbReference type="Proteomes" id="UP000798808">
    <property type="component" value="Unassembled WGS sequence"/>
</dbReference>
<evidence type="ECO:0000256" key="6">
    <source>
        <dbReference type="SAM" id="Phobius"/>
    </source>
</evidence>
<accession>A0ABW9RNQ4</accession>
<evidence type="ECO:0000256" key="1">
    <source>
        <dbReference type="ARBA" id="ARBA00004651"/>
    </source>
</evidence>
<dbReference type="RefSeq" id="WP_155172179.1">
    <property type="nucleotide sequence ID" value="NZ_BAAAFL010000064.1"/>
</dbReference>
<evidence type="ECO:0000313" key="9">
    <source>
        <dbReference type="Proteomes" id="UP000798808"/>
    </source>
</evidence>
<evidence type="ECO:0000256" key="2">
    <source>
        <dbReference type="ARBA" id="ARBA00022475"/>
    </source>
</evidence>
<dbReference type="InterPro" id="IPR051791">
    <property type="entry name" value="Pra-immunoreactive"/>
</dbReference>
<keyword evidence="9" id="KW-1185">Reference proteome</keyword>
<feature type="domain" description="RDD" evidence="7">
    <location>
        <begin position="13"/>
        <end position="170"/>
    </location>
</feature>
<name>A0ABW9RNQ4_9BACT</name>
<feature type="transmembrane region" description="Helical" evidence="6">
    <location>
        <begin position="152"/>
        <end position="171"/>
    </location>
</feature>
<evidence type="ECO:0000256" key="3">
    <source>
        <dbReference type="ARBA" id="ARBA00022692"/>
    </source>
</evidence>
<dbReference type="Pfam" id="PF06271">
    <property type="entry name" value="RDD"/>
    <property type="match status" value="1"/>
</dbReference>
<evidence type="ECO:0000256" key="5">
    <source>
        <dbReference type="ARBA" id="ARBA00023136"/>
    </source>
</evidence>
<feature type="transmembrane region" description="Helical" evidence="6">
    <location>
        <begin position="104"/>
        <end position="124"/>
    </location>
</feature>
<organism evidence="8 9">
    <name type="scientific">Fulvivirga kasyanovii</name>
    <dbReference type="NCBI Taxonomy" id="396812"/>
    <lineage>
        <taxon>Bacteria</taxon>
        <taxon>Pseudomonadati</taxon>
        <taxon>Bacteroidota</taxon>
        <taxon>Cytophagia</taxon>
        <taxon>Cytophagales</taxon>
        <taxon>Fulvivirgaceae</taxon>
        <taxon>Fulvivirga</taxon>
    </lineage>
</organism>
<evidence type="ECO:0000259" key="7">
    <source>
        <dbReference type="Pfam" id="PF06271"/>
    </source>
</evidence>
<gene>
    <name evidence="8" type="ORF">E1163_12525</name>
</gene>
<comment type="caution">
    <text evidence="8">The sequence shown here is derived from an EMBL/GenBank/DDBJ whole genome shotgun (WGS) entry which is preliminary data.</text>
</comment>
<proteinExistence type="predicted"/>
<dbReference type="EMBL" id="SMLW01000538">
    <property type="protein sequence ID" value="MTI25772.1"/>
    <property type="molecule type" value="Genomic_DNA"/>
</dbReference>
<sequence>MLDSIPEQPLVKASIGRRIGAFLIDHVAMTFLIVALVFAALGTNFMNEEGVFKMIGTMFLAMIPGMFLYMSKDAIRGISIGKWVMGIMVRNEHDTSSPPTFARLLGRNLLLVIWPVEFLVLVTGNDMKRLGDRVFHTMVFNNPAKPGKLPRILPLIAIAVIAIGGIILFAGSAMKNSDAYKVSVAAIEQNDQIIQETGGIKGYGMMPTGNINISNGYGQAQLNITVLGNEQDITVSTYLEKAPGGEWKLIELY</sequence>
<evidence type="ECO:0000313" key="8">
    <source>
        <dbReference type="EMBL" id="MTI25772.1"/>
    </source>
</evidence>
<protein>
    <submittedName>
        <fullName evidence="8">RDD family protein</fullName>
    </submittedName>
</protein>
<feature type="transmembrane region" description="Helical" evidence="6">
    <location>
        <begin position="51"/>
        <end position="70"/>
    </location>
</feature>
<keyword evidence="2" id="KW-1003">Cell membrane</keyword>
<keyword evidence="4 6" id="KW-1133">Transmembrane helix</keyword>
<dbReference type="InterPro" id="IPR010432">
    <property type="entry name" value="RDD"/>
</dbReference>
<evidence type="ECO:0000256" key="4">
    <source>
        <dbReference type="ARBA" id="ARBA00022989"/>
    </source>
</evidence>
<feature type="transmembrane region" description="Helical" evidence="6">
    <location>
        <begin position="21"/>
        <end position="45"/>
    </location>
</feature>
<dbReference type="PANTHER" id="PTHR36115:SF6">
    <property type="entry name" value="PROLINE-RICH ANTIGEN HOMOLOG"/>
    <property type="match status" value="1"/>
</dbReference>
<keyword evidence="3 6" id="KW-0812">Transmembrane</keyword>
<comment type="subcellular location">
    <subcellularLocation>
        <location evidence="1">Cell membrane</location>
        <topology evidence="1">Multi-pass membrane protein</topology>
    </subcellularLocation>
</comment>
<dbReference type="PANTHER" id="PTHR36115">
    <property type="entry name" value="PROLINE-RICH ANTIGEN HOMOLOG-RELATED"/>
    <property type="match status" value="1"/>
</dbReference>
<keyword evidence="5 6" id="KW-0472">Membrane</keyword>
<reference evidence="8 9" key="1">
    <citation type="submission" date="2019-02" db="EMBL/GenBank/DDBJ databases">
        <authorList>
            <person name="Goldberg S.R."/>
            <person name="Haltli B.A."/>
            <person name="Correa H."/>
            <person name="Russell K.G."/>
        </authorList>
    </citation>
    <scope>NUCLEOTIDE SEQUENCE [LARGE SCALE GENOMIC DNA]</scope>
    <source>
        <strain evidence="8 9">JCM 16186</strain>
    </source>
</reference>